<dbReference type="InterPro" id="IPR009057">
    <property type="entry name" value="Homeodomain-like_sf"/>
</dbReference>
<dbReference type="InterPro" id="IPR020449">
    <property type="entry name" value="Tscrpt_reg_AraC-type_HTH"/>
</dbReference>
<sequence length="292" mass="33272">MKPAEHGIRRDESDFFIYTPSRTALETFLYPLRVGRFLYEPGYELARSSFDSYLLMHMDEGAFDVITDSERRRAGTDDFVLLNCYAYHRYRALEKSRVLWMHFDGPTAGPYFRFIHSRLGTVFALQNAGYALTMMKRILTALGSGRAVSEPLMARYVTDVLTECALHAEAGPLPGRRENLPVEDILAYIAAHLHEPLSVGDLADRAFMSEYHFIRVFKRETGYTPYAYIINARMHAARYKLITTDMPLKELCAECGFPSVSAFCALFRRKFGCSPGTYRNQGNLPSHGERIG</sequence>
<dbReference type="PANTHER" id="PTHR46796:SF6">
    <property type="entry name" value="ARAC SUBFAMILY"/>
    <property type="match status" value="1"/>
</dbReference>
<keyword evidence="4" id="KW-0804">Transcription</keyword>
<dbReference type="Proteomes" id="UP001373159">
    <property type="component" value="Unassembled WGS sequence"/>
</dbReference>
<dbReference type="InterPro" id="IPR018062">
    <property type="entry name" value="HTH_AraC-typ_CS"/>
</dbReference>
<dbReference type="InterPro" id="IPR003313">
    <property type="entry name" value="AraC-bd"/>
</dbReference>
<name>A0ABU8ZNN0_9BIFI</name>
<evidence type="ECO:0000256" key="2">
    <source>
        <dbReference type="ARBA" id="ARBA00023125"/>
    </source>
</evidence>
<dbReference type="SMART" id="SM00342">
    <property type="entry name" value="HTH_ARAC"/>
    <property type="match status" value="1"/>
</dbReference>
<evidence type="ECO:0000313" key="6">
    <source>
        <dbReference type="EMBL" id="MEK0306204.1"/>
    </source>
</evidence>
<dbReference type="RefSeq" id="WP_340468729.1">
    <property type="nucleotide sequence ID" value="NZ_JBANBB010000001.1"/>
</dbReference>
<evidence type="ECO:0000256" key="4">
    <source>
        <dbReference type="ARBA" id="ARBA00023163"/>
    </source>
</evidence>
<dbReference type="EMBL" id="JBANBB010000001">
    <property type="protein sequence ID" value="MEK0306204.1"/>
    <property type="molecule type" value="Genomic_DNA"/>
</dbReference>
<accession>A0ABU8ZNN0</accession>
<keyword evidence="7" id="KW-1185">Reference proteome</keyword>
<reference evidence="6 7" key="1">
    <citation type="submission" date="2024-02" db="EMBL/GenBank/DDBJ databases">
        <title>Bifidobacterium honeyensis sp. nov., isolated from the comb honey.</title>
        <authorList>
            <person name="Liu W."/>
            <person name="Li Y."/>
        </authorList>
    </citation>
    <scope>NUCLEOTIDE SEQUENCE [LARGE SCALE GENOMIC DNA]</scope>
    <source>
        <strain evidence="6 7">IMAU50988</strain>
    </source>
</reference>
<dbReference type="PROSITE" id="PS01124">
    <property type="entry name" value="HTH_ARAC_FAMILY_2"/>
    <property type="match status" value="1"/>
</dbReference>
<dbReference type="PRINTS" id="PR00032">
    <property type="entry name" value="HTHARAC"/>
</dbReference>
<evidence type="ECO:0000256" key="1">
    <source>
        <dbReference type="ARBA" id="ARBA00023015"/>
    </source>
</evidence>
<dbReference type="SUPFAM" id="SSF51215">
    <property type="entry name" value="Regulatory protein AraC"/>
    <property type="match status" value="1"/>
</dbReference>
<dbReference type="PROSITE" id="PS00041">
    <property type="entry name" value="HTH_ARAC_FAMILY_1"/>
    <property type="match status" value="1"/>
</dbReference>
<evidence type="ECO:0000313" key="7">
    <source>
        <dbReference type="Proteomes" id="UP001373159"/>
    </source>
</evidence>
<dbReference type="InterPro" id="IPR050204">
    <property type="entry name" value="AraC_XylS_family_regulators"/>
</dbReference>
<comment type="caution">
    <text evidence="6">The sequence shown here is derived from an EMBL/GenBank/DDBJ whole genome shotgun (WGS) entry which is preliminary data.</text>
</comment>
<keyword evidence="1" id="KW-0805">Transcription regulation</keyword>
<keyword evidence="2" id="KW-0238">DNA-binding</keyword>
<evidence type="ECO:0000259" key="5">
    <source>
        <dbReference type="PROSITE" id="PS01124"/>
    </source>
</evidence>
<dbReference type="InterPro" id="IPR037923">
    <property type="entry name" value="HTH-like"/>
</dbReference>
<dbReference type="InterPro" id="IPR018060">
    <property type="entry name" value="HTH_AraC"/>
</dbReference>
<proteinExistence type="predicted"/>
<gene>
    <name evidence="6" type="ORF">V8P97_01775</name>
</gene>
<feature type="domain" description="HTH araC/xylS-type" evidence="5">
    <location>
        <begin position="183"/>
        <end position="281"/>
    </location>
</feature>
<dbReference type="Pfam" id="PF02311">
    <property type="entry name" value="AraC_binding"/>
    <property type="match status" value="1"/>
</dbReference>
<dbReference type="SUPFAM" id="SSF46689">
    <property type="entry name" value="Homeodomain-like"/>
    <property type="match status" value="2"/>
</dbReference>
<dbReference type="PANTHER" id="PTHR46796">
    <property type="entry name" value="HTH-TYPE TRANSCRIPTIONAL ACTIVATOR RHAS-RELATED"/>
    <property type="match status" value="1"/>
</dbReference>
<evidence type="ECO:0000256" key="3">
    <source>
        <dbReference type="ARBA" id="ARBA00023159"/>
    </source>
</evidence>
<dbReference type="Gene3D" id="1.10.10.60">
    <property type="entry name" value="Homeodomain-like"/>
    <property type="match status" value="2"/>
</dbReference>
<organism evidence="6 7">
    <name type="scientific">Bifidobacterium favimelis</name>
    <dbReference type="NCBI Taxonomy" id="3122979"/>
    <lineage>
        <taxon>Bacteria</taxon>
        <taxon>Bacillati</taxon>
        <taxon>Actinomycetota</taxon>
        <taxon>Actinomycetes</taxon>
        <taxon>Bifidobacteriales</taxon>
        <taxon>Bifidobacteriaceae</taxon>
        <taxon>Bifidobacterium</taxon>
    </lineage>
</organism>
<keyword evidence="3" id="KW-0010">Activator</keyword>
<protein>
    <submittedName>
        <fullName evidence="6">AraC family transcriptional regulator</fullName>
    </submittedName>
</protein>
<dbReference type="Pfam" id="PF12833">
    <property type="entry name" value="HTH_18"/>
    <property type="match status" value="1"/>
</dbReference>